<keyword evidence="2" id="KW-1185">Reference proteome</keyword>
<protein>
    <submittedName>
        <fullName evidence="1">Uncharacterized protein</fullName>
    </submittedName>
</protein>
<comment type="caution">
    <text evidence="1">The sequence shown here is derived from an EMBL/GenBank/DDBJ whole genome shotgun (WGS) entry which is preliminary data.</text>
</comment>
<accession>A0ACB7YH65</accession>
<gene>
    <name evidence="1" type="ORF">Vadar_031897</name>
</gene>
<organism evidence="1 2">
    <name type="scientific">Vaccinium darrowii</name>
    <dbReference type="NCBI Taxonomy" id="229202"/>
    <lineage>
        <taxon>Eukaryota</taxon>
        <taxon>Viridiplantae</taxon>
        <taxon>Streptophyta</taxon>
        <taxon>Embryophyta</taxon>
        <taxon>Tracheophyta</taxon>
        <taxon>Spermatophyta</taxon>
        <taxon>Magnoliopsida</taxon>
        <taxon>eudicotyledons</taxon>
        <taxon>Gunneridae</taxon>
        <taxon>Pentapetalae</taxon>
        <taxon>asterids</taxon>
        <taxon>Ericales</taxon>
        <taxon>Ericaceae</taxon>
        <taxon>Vaccinioideae</taxon>
        <taxon>Vaccinieae</taxon>
        <taxon>Vaccinium</taxon>
    </lineage>
</organism>
<reference evidence="1 2" key="1">
    <citation type="journal article" date="2021" name="Hortic Res">
        <title>High-quality reference genome and annotation aids understanding of berry development for evergreen blueberry (Vaccinium darrowii).</title>
        <authorList>
            <person name="Yu J."/>
            <person name="Hulse-Kemp A.M."/>
            <person name="Babiker E."/>
            <person name="Staton M."/>
        </authorList>
    </citation>
    <scope>NUCLEOTIDE SEQUENCE [LARGE SCALE GENOMIC DNA]</scope>
    <source>
        <strain evidence="2">cv. NJ 8807/NJ 8810</strain>
        <tissue evidence="1">Young leaf</tissue>
    </source>
</reference>
<sequence>MFRVVQHWSIHELCFRRITFPQLFLVATQNERTRATNSVGFEFVRNQTIRALVAQLGRKTGELSRQRKNFTSESGHADRLGEIAMRTPKKGGQEKPAQSEISICSRGQRAAAQRSEEGEKDEWAAEQAGDLHEGNQTRSLPVSMCREMVWVLEPPPMEKERV</sequence>
<dbReference type="Proteomes" id="UP000828048">
    <property type="component" value="Chromosome 8"/>
</dbReference>
<dbReference type="EMBL" id="CM037158">
    <property type="protein sequence ID" value="KAH7852997.1"/>
    <property type="molecule type" value="Genomic_DNA"/>
</dbReference>
<evidence type="ECO:0000313" key="2">
    <source>
        <dbReference type="Proteomes" id="UP000828048"/>
    </source>
</evidence>
<proteinExistence type="predicted"/>
<name>A0ACB7YH65_9ERIC</name>
<evidence type="ECO:0000313" key="1">
    <source>
        <dbReference type="EMBL" id="KAH7852997.1"/>
    </source>
</evidence>